<name>A0ABQ8U7K1_9EUKA</name>
<evidence type="ECO:0000313" key="3">
    <source>
        <dbReference type="Proteomes" id="UP001141327"/>
    </source>
</evidence>
<sequence length="107" mass="12650">MSFCLLLFLTCQLDNCLMWMCQLDLSINKYCFMMLLLNAGRILQMNQPLLNTIPSQKCLPVMALQLIMYFWLLEKSPQLMHKSPLLPPLDWFIVTPLKYVIINFDKF</sequence>
<feature type="signal peptide" evidence="1">
    <location>
        <begin position="1"/>
        <end position="18"/>
    </location>
</feature>
<dbReference type="EMBL" id="JAPMOS010000283">
    <property type="protein sequence ID" value="KAJ4453305.1"/>
    <property type="molecule type" value="Genomic_DNA"/>
</dbReference>
<reference evidence="2" key="1">
    <citation type="journal article" date="2022" name="bioRxiv">
        <title>Genomics of Preaxostyla Flagellates Illuminates Evolutionary Transitions and the Path Towards Mitochondrial Loss.</title>
        <authorList>
            <person name="Novak L.V.F."/>
            <person name="Treitli S.C."/>
            <person name="Pyrih J."/>
            <person name="Halakuc P."/>
            <person name="Pipaliya S.V."/>
            <person name="Vacek V."/>
            <person name="Brzon O."/>
            <person name="Soukal P."/>
            <person name="Eme L."/>
            <person name="Dacks J.B."/>
            <person name="Karnkowska A."/>
            <person name="Elias M."/>
            <person name="Hampl V."/>
        </authorList>
    </citation>
    <scope>NUCLEOTIDE SEQUENCE</scope>
    <source>
        <strain evidence="2">RCP-MX</strain>
    </source>
</reference>
<gene>
    <name evidence="2" type="ORF">PAPYR_12261</name>
</gene>
<evidence type="ECO:0000313" key="2">
    <source>
        <dbReference type="EMBL" id="KAJ4453305.1"/>
    </source>
</evidence>
<keyword evidence="3" id="KW-1185">Reference proteome</keyword>
<keyword evidence="1" id="KW-0732">Signal</keyword>
<evidence type="ECO:0000256" key="1">
    <source>
        <dbReference type="SAM" id="SignalP"/>
    </source>
</evidence>
<protein>
    <submittedName>
        <fullName evidence="2">Uncharacterized protein</fullName>
    </submittedName>
</protein>
<comment type="caution">
    <text evidence="2">The sequence shown here is derived from an EMBL/GenBank/DDBJ whole genome shotgun (WGS) entry which is preliminary data.</text>
</comment>
<feature type="chain" id="PRO_5046110128" evidence="1">
    <location>
        <begin position="19"/>
        <end position="107"/>
    </location>
</feature>
<dbReference type="Proteomes" id="UP001141327">
    <property type="component" value="Unassembled WGS sequence"/>
</dbReference>
<accession>A0ABQ8U7K1</accession>
<organism evidence="2 3">
    <name type="scientific">Paratrimastix pyriformis</name>
    <dbReference type="NCBI Taxonomy" id="342808"/>
    <lineage>
        <taxon>Eukaryota</taxon>
        <taxon>Metamonada</taxon>
        <taxon>Preaxostyla</taxon>
        <taxon>Paratrimastigidae</taxon>
        <taxon>Paratrimastix</taxon>
    </lineage>
</organism>
<proteinExistence type="predicted"/>